<organism evidence="14 15">
    <name type="scientific">Vibrio algivorus</name>
    <dbReference type="NCBI Taxonomy" id="1667024"/>
    <lineage>
        <taxon>Bacteria</taxon>
        <taxon>Pseudomonadati</taxon>
        <taxon>Pseudomonadota</taxon>
        <taxon>Gammaproteobacteria</taxon>
        <taxon>Vibrionales</taxon>
        <taxon>Vibrionaceae</taxon>
        <taxon>Vibrio</taxon>
    </lineage>
</organism>
<evidence type="ECO:0000256" key="4">
    <source>
        <dbReference type="ARBA" id="ARBA00021870"/>
    </source>
</evidence>
<evidence type="ECO:0000259" key="11">
    <source>
        <dbReference type="Pfam" id="PF01706"/>
    </source>
</evidence>
<dbReference type="InterPro" id="IPR011002">
    <property type="entry name" value="FliG_a-hlx"/>
</dbReference>
<dbReference type="PRINTS" id="PR00954">
    <property type="entry name" value="FLGMOTORFLIG"/>
</dbReference>
<evidence type="ECO:0000313" key="15">
    <source>
        <dbReference type="Proteomes" id="UP000319828"/>
    </source>
</evidence>
<dbReference type="Gene3D" id="1.10.220.30">
    <property type="match status" value="3"/>
</dbReference>
<keyword evidence="9" id="KW-0975">Bacterial flagellum</keyword>
<reference evidence="14 15" key="1">
    <citation type="submission" date="2019-07" db="EMBL/GenBank/DDBJ databases">
        <title>The draft genome sequence of Vibrio algivorus M1486.</title>
        <authorList>
            <person name="Meng X."/>
        </authorList>
    </citation>
    <scope>NUCLEOTIDE SEQUENCE [LARGE SCALE GENOMIC DNA]</scope>
    <source>
        <strain evidence="14 15">M1486</strain>
    </source>
</reference>
<dbReference type="GO" id="GO:0071973">
    <property type="term" value="P:bacterial-type flagellum-dependent cell motility"/>
    <property type="evidence" value="ECO:0007669"/>
    <property type="project" value="InterPro"/>
</dbReference>
<evidence type="ECO:0000256" key="10">
    <source>
        <dbReference type="ARBA" id="ARBA00025598"/>
    </source>
</evidence>
<keyword evidence="6" id="KW-0145">Chemotaxis</keyword>
<comment type="subcellular location">
    <subcellularLocation>
        <location evidence="1">Bacterial flagellum basal body</location>
    </subcellularLocation>
    <subcellularLocation>
        <location evidence="2">Cell inner membrane</location>
        <topology evidence="2">Peripheral membrane protein</topology>
        <orientation evidence="2">Cytoplasmic side</orientation>
    </subcellularLocation>
</comment>
<keyword evidence="14" id="KW-0966">Cell projection</keyword>
<dbReference type="InterPro" id="IPR023087">
    <property type="entry name" value="Flg_Motor_Flig_C"/>
</dbReference>
<accession>A0A557P2P2</accession>
<dbReference type="OrthoDB" id="358614at2"/>
<dbReference type="GO" id="GO:0006935">
    <property type="term" value="P:chemotaxis"/>
    <property type="evidence" value="ECO:0007669"/>
    <property type="project" value="UniProtKB-KW"/>
</dbReference>
<dbReference type="GO" id="GO:0005886">
    <property type="term" value="C:plasma membrane"/>
    <property type="evidence" value="ECO:0007669"/>
    <property type="project" value="UniProtKB-SubCell"/>
</dbReference>
<keyword evidence="5" id="KW-1003">Cell membrane</keyword>
<evidence type="ECO:0000256" key="6">
    <source>
        <dbReference type="ARBA" id="ARBA00022500"/>
    </source>
</evidence>
<dbReference type="Pfam" id="PF14841">
    <property type="entry name" value="FliG_M"/>
    <property type="match status" value="1"/>
</dbReference>
<comment type="function">
    <text evidence="10">FliG is one of three proteins (FliG, FliN, FliM) that forms the rotor-mounted switch complex (C ring), located at the base of the basal body. This complex interacts with the CheY and CheZ chemotaxis proteins, in addition to contacting components of the motor that determine the direction of flagellar rotation.</text>
</comment>
<gene>
    <name evidence="14" type="primary">fliG</name>
    <name evidence="14" type="ORF">FOF44_12650</name>
</gene>
<feature type="domain" description="Flagellar motor switch protein FliG C-terminal" evidence="11">
    <location>
        <begin position="224"/>
        <end position="329"/>
    </location>
</feature>
<evidence type="ECO:0000256" key="1">
    <source>
        <dbReference type="ARBA" id="ARBA00004117"/>
    </source>
</evidence>
<dbReference type="InterPro" id="IPR028263">
    <property type="entry name" value="FliG_N"/>
</dbReference>
<comment type="similarity">
    <text evidence="3">Belongs to the FliG family.</text>
</comment>
<evidence type="ECO:0000256" key="9">
    <source>
        <dbReference type="ARBA" id="ARBA00023143"/>
    </source>
</evidence>
<evidence type="ECO:0000256" key="7">
    <source>
        <dbReference type="ARBA" id="ARBA00022779"/>
    </source>
</evidence>
<sequence length="338" mass="38071">MERLTLSSDHYQTTESVALLILTLGEDISSEVLKGFTHEEIRVLTHAMSKLKDIKANDALKSIIGFFNDYSKHSGILGGTRQYITNVLSKTLDGNMARDLVSEIYGDEVRTHAEQLAWIPADILANDLRKEHINMQALLIAHLPLEYASRVLEQYSTDESAEVMYQISQTQVLTAGIAETLKDLVTRCRENYRSGGNQTIKGTKVVADIINRFNGDKTEIFEYLSIMDESLADKVQDAMYDFFTIFSQDQETIDAINNEVNIELWAYAMKGLNEENRGFILNSMPNRLALQLKETIEQLGAVPLSQVESARSEILAIVRRLHTDGKIQLSFSSEARLT</sequence>
<keyword evidence="14" id="KW-0282">Flagellum</keyword>
<evidence type="ECO:0000256" key="3">
    <source>
        <dbReference type="ARBA" id="ARBA00010299"/>
    </source>
</evidence>
<dbReference type="PANTHER" id="PTHR30534">
    <property type="entry name" value="FLAGELLAR MOTOR SWITCH PROTEIN FLIG"/>
    <property type="match status" value="1"/>
</dbReference>
<dbReference type="Proteomes" id="UP000319828">
    <property type="component" value="Unassembled WGS sequence"/>
</dbReference>
<dbReference type="InterPro" id="IPR000090">
    <property type="entry name" value="Flg_Motor_Flig"/>
</dbReference>
<comment type="caution">
    <text evidence="14">The sequence shown here is derived from an EMBL/GenBank/DDBJ whole genome shotgun (WGS) entry which is preliminary data.</text>
</comment>
<evidence type="ECO:0000259" key="13">
    <source>
        <dbReference type="Pfam" id="PF14842"/>
    </source>
</evidence>
<dbReference type="PANTHER" id="PTHR30534:SF0">
    <property type="entry name" value="FLAGELLAR MOTOR SWITCH PROTEIN FLIG"/>
    <property type="match status" value="1"/>
</dbReference>
<evidence type="ECO:0000256" key="2">
    <source>
        <dbReference type="ARBA" id="ARBA00004515"/>
    </source>
</evidence>
<name>A0A557P2P2_9VIBR</name>
<keyword evidence="7" id="KW-0283">Flagellar rotation</keyword>
<proteinExistence type="inferred from homology"/>
<protein>
    <recommendedName>
        <fullName evidence="4">Flagellar motor switch protein FliG</fullName>
    </recommendedName>
</protein>
<dbReference type="SUPFAM" id="SSF48029">
    <property type="entry name" value="FliG"/>
    <property type="match status" value="2"/>
</dbReference>
<evidence type="ECO:0000256" key="8">
    <source>
        <dbReference type="ARBA" id="ARBA00023136"/>
    </source>
</evidence>
<feature type="domain" description="Flagellar motor switch protein FliG N-terminal" evidence="13">
    <location>
        <begin position="13"/>
        <end position="107"/>
    </location>
</feature>
<dbReference type="Pfam" id="PF14842">
    <property type="entry name" value="FliG_N"/>
    <property type="match status" value="1"/>
</dbReference>
<evidence type="ECO:0000313" key="14">
    <source>
        <dbReference type="EMBL" id="TVO34932.1"/>
    </source>
</evidence>
<dbReference type="GO" id="GO:0003774">
    <property type="term" value="F:cytoskeletal motor activity"/>
    <property type="evidence" value="ECO:0007669"/>
    <property type="project" value="InterPro"/>
</dbReference>
<feature type="domain" description="Flagellar motor switch protein FliG middle" evidence="12">
    <location>
        <begin position="122"/>
        <end position="188"/>
    </location>
</feature>
<dbReference type="Pfam" id="PF01706">
    <property type="entry name" value="FliG_C"/>
    <property type="match status" value="1"/>
</dbReference>
<dbReference type="AlphaFoldDB" id="A0A557P2P2"/>
<dbReference type="EMBL" id="VMKJ01000027">
    <property type="protein sequence ID" value="TVO34932.1"/>
    <property type="molecule type" value="Genomic_DNA"/>
</dbReference>
<keyword evidence="14" id="KW-0969">Cilium</keyword>
<evidence type="ECO:0000256" key="5">
    <source>
        <dbReference type="ARBA" id="ARBA00022475"/>
    </source>
</evidence>
<dbReference type="RefSeq" id="WP_144388624.1">
    <property type="nucleotide sequence ID" value="NZ_CANNCB010000032.1"/>
</dbReference>
<keyword evidence="8" id="KW-0472">Membrane</keyword>
<dbReference type="InterPro" id="IPR032779">
    <property type="entry name" value="FliG_M"/>
</dbReference>
<evidence type="ECO:0000259" key="12">
    <source>
        <dbReference type="Pfam" id="PF14841"/>
    </source>
</evidence>
<dbReference type="GO" id="GO:0009425">
    <property type="term" value="C:bacterial-type flagellum basal body"/>
    <property type="evidence" value="ECO:0007669"/>
    <property type="project" value="UniProtKB-SubCell"/>
</dbReference>